<accession>A0A382S3P5</accession>
<proteinExistence type="predicted"/>
<feature type="region of interest" description="Disordered" evidence="1">
    <location>
        <begin position="89"/>
        <end position="117"/>
    </location>
</feature>
<feature type="compositionally biased region" description="Basic and acidic residues" evidence="1">
    <location>
        <begin position="105"/>
        <end position="117"/>
    </location>
</feature>
<evidence type="ECO:0000259" key="2">
    <source>
        <dbReference type="Pfam" id="PF04760"/>
    </source>
</evidence>
<feature type="non-terminal residue" evidence="3">
    <location>
        <position position="258"/>
    </location>
</feature>
<dbReference type="EMBL" id="UINC01126168">
    <property type="protein sequence ID" value="SVD04473.1"/>
    <property type="molecule type" value="Genomic_DNA"/>
</dbReference>
<dbReference type="InterPro" id="IPR006847">
    <property type="entry name" value="IF2_N"/>
</dbReference>
<evidence type="ECO:0000313" key="3">
    <source>
        <dbReference type="EMBL" id="SVD04473.1"/>
    </source>
</evidence>
<gene>
    <name evidence="3" type="ORF">METZ01_LOCUS357327</name>
</gene>
<feature type="compositionally biased region" description="Basic residues" evidence="1">
    <location>
        <begin position="1"/>
        <end position="10"/>
    </location>
</feature>
<feature type="domain" description="Translation initiation factor IF-2 N-terminal" evidence="2">
    <location>
        <begin position="170"/>
        <end position="219"/>
    </location>
</feature>
<dbReference type="Pfam" id="PF04760">
    <property type="entry name" value="IF2_N"/>
    <property type="match status" value="1"/>
</dbReference>
<feature type="region of interest" description="Disordered" evidence="1">
    <location>
        <begin position="1"/>
        <end position="75"/>
    </location>
</feature>
<name>A0A382S3P5_9ZZZZ</name>
<dbReference type="AlphaFoldDB" id="A0A382S3P5"/>
<reference evidence="3" key="1">
    <citation type="submission" date="2018-05" db="EMBL/GenBank/DDBJ databases">
        <authorList>
            <person name="Lanie J.A."/>
            <person name="Ng W.-L."/>
            <person name="Kazmierczak K.M."/>
            <person name="Andrzejewski T.M."/>
            <person name="Davidsen T.M."/>
            <person name="Wayne K.J."/>
            <person name="Tettelin H."/>
            <person name="Glass J.I."/>
            <person name="Rusch D."/>
            <person name="Podicherti R."/>
            <person name="Tsui H.-C.T."/>
            <person name="Winkler M.E."/>
        </authorList>
    </citation>
    <scope>NUCLEOTIDE SEQUENCE</scope>
</reference>
<protein>
    <recommendedName>
        <fullName evidence="2">Translation initiation factor IF-2 N-terminal domain-containing protein</fullName>
    </recommendedName>
</protein>
<feature type="compositionally biased region" description="Polar residues" evidence="1">
    <location>
        <begin position="52"/>
        <end position="75"/>
    </location>
</feature>
<organism evidence="3">
    <name type="scientific">marine metagenome</name>
    <dbReference type="NCBI Taxonomy" id="408172"/>
    <lineage>
        <taxon>unclassified sequences</taxon>
        <taxon>metagenomes</taxon>
        <taxon>ecological metagenomes</taxon>
    </lineage>
</organism>
<feature type="compositionally biased region" description="Polar residues" evidence="1">
    <location>
        <begin position="21"/>
        <end position="31"/>
    </location>
</feature>
<sequence length="258" mass="29331">MENKKIKKKLTLSISGKKSHSIPNYAQSRGKTSVVIAKKAGRKWGEKKFQPRDNTFNRSKPTSNLFPKKTPTNKNFDLRKMAEERATKRFKGLNQDKLQQKKSSLSKDKSFTSKRESKLTLSKALDDEALEGRARSLASLRRARLKEKKNQDSEKTKIETKKIVHEVNIPDKITIQELSNRMATQASGIIKHLFGMGVVATINHTIDADTAEYLVKEFGNVPIREKKPELNILKTEKKDSKNLKSRPPIVTVMGHVDH</sequence>
<evidence type="ECO:0000256" key="1">
    <source>
        <dbReference type="SAM" id="MobiDB-lite"/>
    </source>
</evidence>